<reference evidence="1" key="1">
    <citation type="submission" date="2014-09" db="EMBL/GenBank/DDBJ databases">
        <authorList>
            <person name="Magalhaes I.L.F."/>
            <person name="Oliveira U."/>
            <person name="Santos F.R."/>
            <person name="Vidigal T.H.D.A."/>
            <person name="Brescovit A.D."/>
            <person name="Santos A.J."/>
        </authorList>
    </citation>
    <scope>NUCLEOTIDE SEQUENCE</scope>
    <source>
        <tissue evidence="1">Shoot tissue taken approximately 20 cm above the soil surface</tissue>
    </source>
</reference>
<dbReference type="EMBL" id="GBRH01245879">
    <property type="protein sequence ID" value="JAD52016.1"/>
    <property type="molecule type" value="Transcribed_RNA"/>
</dbReference>
<evidence type="ECO:0000313" key="1">
    <source>
        <dbReference type="EMBL" id="JAD52016.1"/>
    </source>
</evidence>
<proteinExistence type="predicted"/>
<organism evidence="1">
    <name type="scientific">Arundo donax</name>
    <name type="common">Giant reed</name>
    <name type="synonym">Donax arundinaceus</name>
    <dbReference type="NCBI Taxonomy" id="35708"/>
    <lineage>
        <taxon>Eukaryota</taxon>
        <taxon>Viridiplantae</taxon>
        <taxon>Streptophyta</taxon>
        <taxon>Embryophyta</taxon>
        <taxon>Tracheophyta</taxon>
        <taxon>Spermatophyta</taxon>
        <taxon>Magnoliopsida</taxon>
        <taxon>Liliopsida</taxon>
        <taxon>Poales</taxon>
        <taxon>Poaceae</taxon>
        <taxon>PACMAD clade</taxon>
        <taxon>Arundinoideae</taxon>
        <taxon>Arundineae</taxon>
        <taxon>Arundo</taxon>
    </lineage>
</organism>
<name>A0A0A9ALJ6_ARUDO</name>
<dbReference type="AlphaFoldDB" id="A0A0A9ALJ6"/>
<protein>
    <submittedName>
        <fullName evidence="1">Uncharacterized protein</fullName>
    </submittedName>
</protein>
<sequence length="54" mass="6290">MEPTQIPICQKRRQCSDRDTDALQVRLIHRSTVPTSLFFSFSFFLVQPTSLLFS</sequence>
<reference evidence="1" key="2">
    <citation type="journal article" date="2015" name="Data Brief">
        <title>Shoot transcriptome of the giant reed, Arundo donax.</title>
        <authorList>
            <person name="Barrero R.A."/>
            <person name="Guerrero F.D."/>
            <person name="Moolhuijzen P."/>
            <person name="Goolsby J.A."/>
            <person name="Tidwell J."/>
            <person name="Bellgard S.E."/>
            <person name="Bellgard M.I."/>
        </authorList>
    </citation>
    <scope>NUCLEOTIDE SEQUENCE</scope>
    <source>
        <tissue evidence="1">Shoot tissue taken approximately 20 cm above the soil surface</tissue>
    </source>
</reference>
<accession>A0A0A9ALJ6</accession>